<evidence type="ECO:0008006" key="3">
    <source>
        <dbReference type="Google" id="ProtNLM"/>
    </source>
</evidence>
<dbReference type="Proteomes" id="UP000017052">
    <property type="component" value="Unassembled WGS sequence"/>
</dbReference>
<dbReference type="Gene3D" id="3.40.50.300">
    <property type="entry name" value="P-loop containing nucleotide triphosphate hydrolases"/>
    <property type="match status" value="1"/>
</dbReference>
<name>U2Q990_9ACTN</name>
<sequence length="83" mass="8346">MMATALLVPVSGAHLDFLLDADRTLHDAVPLARRIAIVSADGGTGCSTIAASVATTMAGRRSGPVMLVDAGRNGPNACTRAGL</sequence>
<gene>
    <name evidence="1" type="ORF">HMPREF0682_0164</name>
</gene>
<dbReference type="SUPFAM" id="SSF52540">
    <property type="entry name" value="P-loop containing nucleoside triphosphate hydrolases"/>
    <property type="match status" value="1"/>
</dbReference>
<dbReference type="EMBL" id="ACVN02000250">
    <property type="protein sequence ID" value="ERK52659.1"/>
    <property type="molecule type" value="Genomic_DNA"/>
</dbReference>
<feature type="non-terminal residue" evidence="1">
    <location>
        <position position="83"/>
    </location>
</feature>
<accession>U2Q990</accession>
<dbReference type="AlphaFoldDB" id="U2Q990"/>
<comment type="caution">
    <text evidence="1">The sequence shown here is derived from an EMBL/GenBank/DDBJ whole genome shotgun (WGS) entry which is preliminary data.</text>
</comment>
<keyword evidence="2" id="KW-1185">Reference proteome</keyword>
<evidence type="ECO:0000313" key="1">
    <source>
        <dbReference type="EMBL" id="ERK52659.1"/>
    </source>
</evidence>
<organism evidence="1 2">
    <name type="scientific">Propionibacterium acidifaciens F0233</name>
    <dbReference type="NCBI Taxonomy" id="553198"/>
    <lineage>
        <taxon>Bacteria</taxon>
        <taxon>Bacillati</taxon>
        <taxon>Actinomycetota</taxon>
        <taxon>Actinomycetes</taxon>
        <taxon>Propionibacteriales</taxon>
        <taxon>Propionibacteriaceae</taxon>
        <taxon>Propionibacterium</taxon>
    </lineage>
</organism>
<protein>
    <recommendedName>
        <fullName evidence="3">CobQ/CobB/MinD/ParA nucleotide binding domain protein</fullName>
    </recommendedName>
</protein>
<proteinExistence type="predicted"/>
<dbReference type="InterPro" id="IPR027417">
    <property type="entry name" value="P-loop_NTPase"/>
</dbReference>
<evidence type="ECO:0000313" key="2">
    <source>
        <dbReference type="Proteomes" id="UP000017052"/>
    </source>
</evidence>
<reference evidence="1" key="1">
    <citation type="submission" date="2013-08" db="EMBL/GenBank/DDBJ databases">
        <authorList>
            <person name="Durkin A.S."/>
            <person name="Haft D.R."/>
            <person name="McCorrison J."/>
            <person name="Torralba M."/>
            <person name="Gillis M."/>
            <person name="Haft D.H."/>
            <person name="Methe B."/>
            <person name="Sutton G."/>
            <person name="Nelson K.E."/>
        </authorList>
    </citation>
    <scope>NUCLEOTIDE SEQUENCE [LARGE SCALE GENOMIC DNA]</scope>
    <source>
        <strain evidence="1">F0233</strain>
    </source>
</reference>